<dbReference type="PROSITE" id="PS00107">
    <property type="entry name" value="PROTEIN_KINASE_ATP"/>
    <property type="match status" value="1"/>
</dbReference>
<evidence type="ECO:0000256" key="4">
    <source>
        <dbReference type="ARBA" id="ARBA00022741"/>
    </source>
</evidence>
<evidence type="ECO:0000256" key="7">
    <source>
        <dbReference type="PROSITE-ProRule" id="PRU10141"/>
    </source>
</evidence>
<feature type="binding site" evidence="7">
    <location>
        <position position="119"/>
    </location>
    <ligand>
        <name>ATP</name>
        <dbReference type="ChEBI" id="CHEBI:30616"/>
    </ligand>
</feature>
<evidence type="ECO:0000256" key="5">
    <source>
        <dbReference type="ARBA" id="ARBA00022777"/>
    </source>
</evidence>
<dbReference type="EMBL" id="SPHZ02000008">
    <property type="protein sequence ID" value="KAF0902390.1"/>
    <property type="molecule type" value="Genomic_DNA"/>
</dbReference>
<evidence type="ECO:0000313" key="11">
    <source>
        <dbReference type="Proteomes" id="UP000479710"/>
    </source>
</evidence>
<dbReference type="GO" id="GO:0005524">
    <property type="term" value="F:ATP binding"/>
    <property type="evidence" value="ECO:0007669"/>
    <property type="project" value="UniProtKB-UniRule"/>
</dbReference>
<dbReference type="SUPFAM" id="SSF82199">
    <property type="entry name" value="SET domain"/>
    <property type="match status" value="1"/>
</dbReference>
<dbReference type="InterPro" id="IPR011009">
    <property type="entry name" value="Kinase-like_dom_sf"/>
</dbReference>
<dbReference type="PROSITE" id="PS50011">
    <property type="entry name" value="PROTEIN_KINASE_DOM"/>
    <property type="match status" value="1"/>
</dbReference>
<proteinExistence type="predicted"/>
<dbReference type="PANTHER" id="PTHR24349">
    <property type="entry name" value="SERINE/THREONINE-PROTEIN KINASE"/>
    <property type="match status" value="1"/>
</dbReference>
<keyword evidence="1" id="KW-0723">Serine/threonine-protein kinase</keyword>
<comment type="caution">
    <text evidence="10">The sequence shown here is derived from an EMBL/GenBank/DDBJ whole genome shotgun (WGS) entry which is preliminary data.</text>
</comment>
<keyword evidence="6 7" id="KW-0067">ATP-binding</keyword>
<dbReference type="InterPro" id="IPR017441">
    <property type="entry name" value="Protein_kinase_ATP_BS"/>
</dbReference>
<dbReference type="GO" id="GO:0004674">
    <property type="term" value="F:protein serine/threonine kinase activity"/>
    <property type="evidence" value="ECO:0007669"/>
    <property type="project" value="UniProtKB-KW"/>
</dbReference>
<feature type="compositionally biased region" description="Polar residues" evidence="8">
    <location>
        <begin position="769"/>
        <end position="783"/>
    </location>
</feature>
<dbReference type="CDD" id="cd05117">
    <property type="entry name" value="STKc_CAMK"/>
    <property type="match status" value="1"/>
</dbReference>
<dbReference type="SMART" id="SM00220">
    <property type="entry name" value="S_TKc"/>
    <property type="match status" value="1"/>
</dbReference>
<dbReference type="AlphaFoldDB" id="A0A6G1CQL2"/>
<evidence type="ECO:0000256" key="8">
    <source>
        <dbReference type="SAM" id="MobiDB-lite"/>
    </source>
</evidence>
<feature type="region of interest" description="Disordered" evidence="8">
    <location>
        <begin position="1030"/>
        <end position="1063"/>
    </location>
</feature>
<accession>A0A6G1CQL2</accession>
<evidence type="ECO:0000256" key="1">
    <source>
        <dbReference type="ARBA" id="ARBA00022527"/>
    </source>
</evidence>
<organism evidence="10 11">
    <name type="scientific">Oryza meyeriana var. granulata</name>
    <dbReference type="NCBI Taxonomy" id="110450"/>
    <lineage>
        <taxon>Eukaryota</taxon>
        <taxon>Viridiplantae</taxon>
        <taxon>Streptophyta</taxon>
        <taxon>Embryophyta</taxon>
        <taxon>Tracheophyta</taxon>
        <taxon>Spermatophyta</taxon>
        <taxon>Magnoliopsida</taxon>
        <taxon>Liliopsida</taxon>
        <taxon>Poales</taxon>
        <taxon>Poaceae</taxon>
        <taxon>BOP clade</taxon>
        <taxon>Oryzoideae</taxon>
        <taxon>Oryzeae</taxon>
        <taxon>Oryzinae</taxon>
        <taxon>Oryza</taxon>
        <taxon>Oryza meyeriana</taxon>
    </lineage>
</organism>
<name>A0A6G1CQL2_9ORYZ</name>
<dbReference type="InterPro" id="IPR046341">
    <property type="entry name" value="SET_dom_sf"/>
</dbReference>
<feature type="region of interest" description="Disordered" evidence="8">
    <location>
        <begin position="761"/>
        <end position="794"/>
    </location>
</feature>
<reference evidence="10 11" key="1">
    <citation type="submission" date="2019-11" db="EMBL/GenBank/DDBJ databases">
        <title>Whole genome sequence of Oryza granulata.</title>
        <authorList>
            <person name="Li W."/>
        </authorList>
    </citation>
    <scope>NUCLEOTIDE SEQUENCE [LARGE SCALE GENOMIC DNA]</scope>
    <source>
        <strain evidence="11">cv. Menghai</strain>
        <tissue evidence="10">Leaf</tissue>
    </source>
</reference>
<dbReference type="Proteomes" id="UP000479710">
    <property type="component" value="Unassembled WGS sequence"/>
</dbReference>
<dbReference type="OrthoDB" id="40902at2759"/>
<evidence type="ECO:0000259" key="9">
    <source>
        <dbReference type="PROSITE" id="PS50011"/>
    </source>
</evidence>
<evidence type="ECO:0000256" key="6">
    <source>
        <dbReference type="ARBA" id="ARBA00022840"/>
    </source>
</evidence>
<dbReference type="CDD" id="cd10527">
    <property type="entry name" value="SET_LSMT"/>
    <property type="match status" value="1"/>
</dbReference>
<feature type="domain" description="Protein kinase" evidence="9">
    <location>
        <begin position="86"/>
        <end position="344"/>
    </location>
</feature>
<dbReference type="Pfam" id="PF00069">
    <property type="entry name" value="Pkinase"/>
    <property type="match status" value="1"/>
</dbReference>
<keyword evidence="2" id="KW-0808">Transferase</keyword>
<protein>
    <recommendedName>
        <fullName evidence="9">Protein kinase domain-containing protein</fullName>
    </recommendedName>
</protein>
<feature type="compositionally biased region" description="Basic and acidic residues" evidence="8">
    <location>
        <begin position="1040"/>
        <end position="1063"/>
    </location>
</feature>
<dbReference type="InterPro" id="IPR008271">
    <property type="entry name" value="Ser/Thr_kinase_AS"/>
</dbReference>
<dbReference type="InterPro" id="IPR000719">
    <property type="entry name" value="Prot_kinase_dom"/>
</dbReference>
<dbReference type="FunFam" id="1.10.510.10:FF:000668">
    <property type="entry name" value="Phosphoenolpyruvate carboxylase kinase"/>
    <property type="match status" value="1"/>
</dbReference>
<keyword evidence="3" id="KW-0677">Repeat</keyword>
<dbReference type="Gene3D" id="1.10.510.10">
    <property type="entry name" value="Transferase(Phosphotransferase) domain 1"/>
    <property type="match status" value="1"/>
</dbReference>
<dbReference type="PROSITE" id="PS00108">
    <property type="entry name" value="PROTEIN_KINASE_ST"/>
    <property type="match status" value="1"/>
</dbReference>
<keyword evidence="11" id="KW-1185">Reference proteome</keyword>
<evidence type="ECO:0000256" key="2">
    <source>
        <dbReference type="ARBA" id="ARBA00022679"/>
    </source>
</evidence>
<keyword evidence="5" id="KW-0418">Kinase</keyword>
<dbReference type="SUPFAM" id="SSF56112">
    <property type="entry name" value="Protein kinase-like (PK-like)"/>
    <property type="match status" value="1"/>
</dbReference>
<dbReference type="Gene3D" id="3.30.200.20">
    <property type="entry name" value="Phosphorylase Kinase, domain 1"/>
    <property type="match status" value="1"/>
</dbReference>
<evidence type="ECO:0000256" key="3">
    <source>
        <dbReference type="ARBA" id="ARBA00022737"/>
    </source>
</evidence>
<evidence type="ECO:0000313" key="10">
    <source>
        <dbReference type="EMBL" id="KAF0902390.1"/>
    </source>
</evidence>
<gene>
    <name evidence="10" type="ORF">E2562_016229</name>
</gene>
<sequence>MLLSFYYQQSKARAPPPPPTEQQNTVTSLQSLPLYAAKCLELPEADLAAGDSARPPEQARYNSYKAPGLRGAILEAAHVSCLEDRYLLGPQLGWGQFGVIRSCSDMVTGEALACKSIAKDRLVSPDDVRGVKLEIEVMARLSGHPNVVDLKSVYEDESSVHLVMELCAGGELFHRLEERGCFSEHEAAVLFRYLMEVVAHCHSKGIVHRDLKPENILLVSKSPASPIKLADFGLATYIQPGRSLSGMVGSPFYIAPEVLAGGYNEAADVWSAGVILYILLSGIPPFWGKTKSKIFECIRSTELRFPSDPWDKVSDSAKELITEMLRRDPLHRLTAKQVLEHSWIQEHADQSQDSCGHCHEINLRREDPGSCSFSTPLASCSRDVSFNTGGPVACQSMSEEVCSPTFACRSSFSAFVAENAPSYGLSGFSFGGVCEPSDAVFPSPVASMPSFSFFCGQESGEPELSLSGDALGEKASCDAVVALVSSSAPRTAEVLRAVRANPSRGISINSRRNHTIGAGEREHLDVAVAESVIRWASCTSLSTTHSLQASLANGADLRGCTIRRCGCEGYGVFSTADEAGATDEVVMVVPLDLAITPMRVLQDPLVGPRCRALFEEGGVDDRLLVMLFLMVERLRPSSLWKPYLDMLPSTFGSSVWFTEDELAELEGTTLHRATVMQRKSLQTLFDGKVKGLAGELLNVDESGSSIEVQFEDFLWANSIFWTRALNIPLPHSYVFPESLDEKRTNIGDDCGDSSLSSPQVICNVPDQADPSNSEGTGTTAKHSSGNDDPKSSNTESIWVEGLVPGIDFCNHNIKPLATWEIDSAGHVTGSPSSMYLVLADKSFVKAGTEICINYGNKGNEELLYLYGFVVDNNPDDYLMVHYPVEALRQVQSADIKMKLLEIQNAELRCLLSRNLLDHGFFGSCSGENKENKNNTSLFSSYSWSGQRKVPSYIQKIVFPQEFISTLRTIALQDHELEHAASLLGEIGSNEDREPSSEEVCSAIWEVSGDNGALSLLVDLLRVKMTELEEGTGTEASDGQLLEKFDLDDSEDAKRSDESNETKSKIDIRSCIVYRRGQKQLTSLFLREAEHLLELSSKEET</sequence>
<dbReference type="InterPro" id="IPR050205">
    <property type="entry name" value="CDPK_Ser/Thr_kinases"/>
</dbReference>
<dbReference type="Gene3D" id="3.90.1410.10">
    <property type="entry name" value="set domain protein methyltransferase, domain 1"/>
    <property type="match status" value="1"/>
</dbReference>
<keyword evidence="4 7" id="KW-0547">Nucleotide-binding</keyword>